<feature type="region of interest" description="Disordered" evidence="12">
    <location>
        <begin position="1"/>
        <end position="36"/>
    </location>
</feature>
<comment type="catalytic activity">
    <reaction evidence="11">
        <text>adenosine(37) in tRNA(Ala) + H2O + H(+) = inosine(37) in tRNA(Ala) + NH4(+)</text>
        <dbReference type="Rhea" id="RHEA:50968"/>
        <dbReference type="Rhea" id="RHEA-COMP:12855"/>
        <dbReference type="Rhea" id="RHEA-COMP:12856"/>
        <dbReference type="ChEBI" id="CHEBI:15377"/>
        <dbReference type="ChEBI" id="CHEBI:15378"/>
        <dbReference type="ChEBI" id="CHEBI:28938"/>
        <dbReference type="ChEBI" id="CHEBI:74411"/>
        <dbReference type="ChEBI" id="CHEBI:82852"/>
        <dbReference type="EC" id="3.5.4.34"/>
    </reaction>
</comment>
<dbReference type="GO" id="GO:0046872">
    <property type="term" value="F:metal ion binding"/>
    <property type="evidence" value="ECO:0007669"/>
    <property type="project" value="UniProtKB-KW"/>
</dbReference>
<comment type="cofactor">
    <cofactor evidence="5">
        <name>1D-myo-inositol hexakisphosphate</name>
        <dbReference type="ChEBI" id="CHEBI:58130"/>
    </cofactor>
</comment>
<dbReference type="PROSITE" id="PS50141">
    <property type="entry name" value="A_DEAMIN_EDITASE"/>
    <property type="match status" value="1"/>
</dbReference>
<evidence type="ECO:0000259" key="13">
    <source>
        <dbReference type="PROSITE" id="PS50141"/>
    </source>
</evidence>
<keyword evidence="4" id="KW-0862">Zinc</keyword>
<evidence type="ECO:0000256" key="7">
    <source>
        <dbReference type="ARBA" id="ARBA00038326"/>
    </source>
</evidence>
<evidence type="ECO:0000256" key="11">
    <source>
        <dbReference type="ARBA" id="ARBA00047635"/>
    </source>
</evidence>
<dbReference type="AlphaFoldDB" id="A0A9P6N101"/>
<evidence type="ECO:0000256" key="9">
    <source>
        <dbReference type="ARBA" id="ARBA00040502"/>
    </source>
</evidence>
<organism evidence="14 15">
    <name type="scientific">Entomortierella chlamydospora</name>
    <dbReference type="NCBI Taxonomy" id="101097"/>
    <lineage>
        <taxon>Eukaryota</taxon>
        <taxon>Fungi</taxon>
        <taxon>Fungi incertae sedis</taxon>
        <taxon>Mucoromycota</taxon>
        <taxon>Mortierellomycotina</taxon>
        <taxon>Mortierellomycetes</taxon>
        <taxon>Mortierellales</taxon>
        <taxon>Mortierellaceae</taxon>
        <taxon>Entomortierella</taxon>
    </lineage>
</organism>
<dbReference type="GO" id="GO:0043829">
    <property type="term" value="F:tRNA-specific adenosine-37 deaminase activity"/>
    <property type="evidence" value="ECO:0007669"/>
    <property type="project" value="UniProtKB-EC"/>
</dbReference>
<evidence type="ECO:0000256" key="6">
    <source>
        <dbReference type="ARBA" id="ARBA00037784"/>
    </source>
</evidence>
<proteinExistence type="inferred from homology"/>
<evidence type="ECO:0000256" key="3">
    <source>
        <dbReference type="ARBA" id="ARBA00022801"/>
    </source>
</evidence>
<feature type="compositionally biased region" description="Polar residues" evidence="12">
    <location>
        <begin position="10"/>
        <end position="23"/>
    </location>
</feature>
<sequence length="354" mass="38736">MVTPIDPPSAQHSGGNIDNSSESTDGDEKSWQVECGDATTGSLAQIQTLESKNAFLSGQQTQILKTETPPQEPGNEKSLDKVPEAADLKRQRESEGYNAVDSPAPKQLKLELPADDSQGCNHALGFRRGRIDYDSVGVLRTKPGRVDSEPTMSMSCSDKIARWNVLGLTSALVSDSSGSPHKETPYQPHRIEIHESLEAFEFSKEVVTAKSDQDNYPKPPVASSSSISWIASEPSVAEVLINGCKAGASSKQPIQPKSRSRLCKINMYKTSVALWRSLSTSVFGSPYTLKLVQRMIGPSTTEEGVLDADKITYGEWKALAKDYNSAKERLFQGAFRNWVRGDMTLEMFDVNDNS</sequence>
<dbReference type="GO" id="GO:0008033">
    <property type="term" value="P:tRNA processing"/>
    <property type="evidence" value="ECO:0007669"/>
    <property type="project" value="UniProtKB-KW"/>
</dbReference>
<dbReference type="Pfam" id="PF02137">
    <property type="entry name" value="A_deamin"/>
    <property type="match status" value="2"/>
</dbReference>
<comment type="function">
    <text evidence="6">Specifically deaminates adenosine-37 to inosine in tRNA-Ala.</text>
</comment>
<gene>
    <name evidence="14" type="ORF">BGZ80_005386</name>
</gene>
<evidence type="ECO:0000256" key="2">
    <source>
        <dbReference type="ARBA" id="ARBA00022723"/>
    </source>
</evidence>
<evidence type="ECO:0000256" key="4">
    <source>
        <dbReference type="ARBA" id="ARBA00022833"/>
    </source>
</evidence>
<evidence type="ECO:0000256" key="5">
    <source>
        <dbReference type="ARBA" id="ARBA00037026"/>
    </source>
</evidence>
<feature type="compositionally biased region" description="Polar residues" evidence="12">
    <location>
        <begin position="60"/>
        <end position="69"/>
    </location>
</feature>
<dbReference type="EC" id="3.5.4.34" evidence="8"/>
<dbReference type="PANTHER" id="PTHR46516">
    <property type="entry name" value="TRNA-SPECIFIC ADENOSINE DEAMINASE 1"/>
    <property type="match status" value="1"/>
</dbReference>
<protein>
    <recommendedName>
        <fullName evidence="9">tRNA-specific adenosine deaminase 1</fullName>
        <ecNumber evidence="8">3.5.4.34</ecNumber>
    </recommendedName>
    <alternativeName>
        <fullName evidence="10">tRNA-specific adenosine-37 deaminase</fullName>
    </alternativeName>
</protein>
<dbReference type="SMART" id="SM00552">
    <property type="entry name" value="ADEAMc"/>
    <property type="match status" value="1"/>
</dbReference>
<comment type="caution">
    <text evidence="14">The sequence shown here is derived from an EMBL/GenBank/DDBJ whole genome shotgun (WGS) entry which is preliminary data.</text>
</comment>
<dbReference type="EMBL" id="JAAAID010000266">
    <property type="protein sequence ID" value="KAG0019698.1"/>
    <property type="molecule type" value="Genomic_DNA"/>
</dbReference>
<name>A0A9P6N101_9FUNG</name>
<feature type="region of interest" description="Disordered" evidence="12">
    <location>
        <begin position="60"/>
        <end position="105"/>
    </location>
</feature>
<dbReference type="GO" id="GO:0003723">
    <property type="term" value="F:RNA binding"/>
    <property type="evidence" value="ECO:0007669"/>
    <property type="project" value="InterPro"/>
</dbReference>
<reference evidence="14" key="1">
    <citation type="journal article" date="2020" name="Fungal Divers.">
        <title>Resolving the Mortierellaceae phylogeny through synthesis of multi-gene phylogenetics and phylogenomics.</title>
        <authorList>
            <person name="Vandepol N."/>
            <person name="Liber J."/>
            <person name="Desiro A."/>
            <person name="Na H."/>
            <person name="Kennedy M."/>
            <person name="Barry K."/>
            <person name="Grigoriev I.V."/>
            <person name="Miller A.N."/>
            <person name="O'Donnell K."/>
            <person name="Stajich J.E."/>
            <person name="Bonito G."/>
        </authorList>
    </citation>
    <scope>NUCLEOTIDE SEQUENCE</scope>
    <source>
        <strain evidence="14">NRRL 2769</strain>
    </source>
</reference>
<dbReference type="PANTHER" id="PTHR46516:SF1">
    <property type="entry name" value="TRNA-SPECIFIC ADENOSINE DEAMINASE 1"/>
    <property type="match status" value="1"/>
</dbReference>
<keyword evidence="1" id="KW-0819">tRNA processing</keyword>
<dbReference type="InterPro" id="IPR002466">
    <property type="entry name" value="A_deamin"/>
</dbReference>
<keyword evidence="2" id="KW-0479">Metal-binding</keyword>
<feature type="compositionally biased region" description="Basic and acidic residues" evidence="12">
    <location>
        <begin position="74"/>
        <end position="95"/>
    </location>
</feature>
<evidence type="ECO:0000256" key="1">
    <source>
        <dbReference type="ARBA" id="ARBA00022694"/>
    </source>
</evidence>
<comment type="similarity">
    <text evidence="7">Belongs to the ADAT1 family.</text>
</comment>
<evidence type="ECO:0000256" key="10">
    <source>
        <dbReference type="ARBA" id="ARBA00041760"/>
    </source>
</evidence>
<evidence type="ECO:0000313" key="15">
    <source>
        <dbReference type="Proteomes" id="UP000703661"/>
    </source>
</evidence>
<evidence type="ECO:0000256" key="8">
    <source>
        <dbReference type="ARBA" id="ARBA00038940"/>
    </source>
</evidence>
<feature type="domain" description="A to I editase" evidence="13">
    <location>
        <begin position="129"/>
        <end position="348"/>
    </location>
</feature>
<keyword evidence="15" id="KW-1185">Reference proteome</keyword>
<accession>A0A9P6N101</accession>
<dbReference type="Proteomes" id="UP000703661">
    <property type="component" value="Unassembled WGS sequence"/>
</dbReference>
<keyword evidence="3" id="KW-0378">Hydrolase</keyword>
<evidence type="ECO:0000313" key="14">
    <source>
        <dbReference type="EMBL" id="KAG0019698.1"/>
    </source>
</evidence>
<evidence type="ECO:0000256" key="12">
    <source>
        <dbReference type="SAM" id="MobiDB-lite"/>
    </source>
</evidence>